<name>A0A016WA40_9BILA</name>
<evidence type="ECO:0000313" key="1">
    <source>
        <dbReference type="EMBL" id="EYC36485.1"/>
    </source>
</evidence>
<protein>
    <submittedName>
        <fullName evidence="1">Uncharacterized protein</fullName>
    </submittedName>
</protein>
<gene>
    <name evidence="1" type="primary">Acey_s0892.g2898</name>
    <name evidence="1" type="ORF">Y032_0892g2898</name>
</gene>
<organism evidence="1 2">
    <name type="scientific">Ancylostoma ceylanicum</name>
    <dbReference type="NCBI Taxonomy" id="53326"/>
    <lineage>
        <taxon>Eukaryota</taxon>
        <taxon>Metazoa</taxon>
        <taxon>Ecdysozoa</taxon>
        <taxon>Nematoda</taxon>
        <taxon>Chromadorea</taxon>
        <taxon>Rhabditida</taxon>
        <taxon>Rhabditina</taxon>
        <taxon>Rhabditomorpha</taxon>
        <taxon>Strongyloidea</taxon>
        <taxon>Ancylostomatidae</taxon>
        <taxon>Ancylostomatinae</taxon>
        <taxon>Ancylostoma</taxon>
    </lineage>
</organism>
<reference evidence="2" key="1">
    <citation type="journal article" date="2015" name="Nat. Genet.">
        <title>The genome and transcriptome of the zoonotic hookworm Ancylostoma ceylanicum identify infection-specific gene families.</title>
        <authorList>
            <person name="Schwarz E.M."/>
            <person name="Hu Y."/>
            <person name="Antoshechkin I."/>
            <person name="Miller M.M."/>
            <person name="Sternberg P.W."/>
            <person name="Aroian R.V."/>
        </authorList>
    </citation>
    <scope>NUCLEOTIDE SEQUENCE</scope>
    <source>
        <strain evidence="2">HY135</strain>
    </source>
</reference>
<proteinExistence type="predicted"/>
<dbReference type="Proteomes" id="UP000024635">
    <property type="component" value="Unassembled WGS sequence"/>
</dbReference>
<dbReference type="AlphaFoldDB" id="A0A016WA40"/>
<sequence length="81" mass="8815">MTRLSLAPLRAEDRATVPGCGDIEMDSISSCEIATVCDESENGHNDIRRIHGDGDGRPTTHWVASDWGNPAFVICCRCSHT</sequence>
<keyword evidence="2" id="KW-1185">Reference proteome</keyword>
<accession>A0A016WA40</accession>
<comment type="caution">
    <text evidence="1">The sequence shown here is derived from an EMBL/GenBank/DDBJ whole genome shotgun (WGS) entry which is preliminary data.</text>
</comment>
<evidence type="ECO:0000313" key="2">
    <source>
        <dbReference type="Proteomes" id="UP000024635"/>
    </source>
</evidence>
<dbReference type="EMBL" id="JARK01000492">
    <property type="protein sequence ID" value="EYC36485.1"/>
    <property type="molecule type" value="Genomic_DNA"/>
</dbReference>